<sequence>PETEREDSSSSLTSLEFISDTNTPNETNTSGQNLSPVWAFFQREKTLSSGHFLAKCSYCTAKWSRSEPQKLEAYLALECPNMNSEIWQIYLLHVASHNNFEEQSENLASSKKTKLNNNLAKYFP</sequence>
<name>A0ABN7W8D6_GIGMA</name>
<dbReference type="EMBL" id="CAJVQB010034077">
    <property type="protein sequence ID" value="CAG8820671.1"/>
    <property type="molecule type" value="Genomic_DNA"/>
</dbReference>
<feature type="compositionally biased region" description="Polar residues" evidence="1">
    <location>
        <begin position="21"/>
        <end position="32"/>
    </location>
</feature>
<proteinExistence type="predicted"/>
<organism evidence="2 3">
    <name type="scientific">Gigaspora margarita</name>
    <dbReference type="NCBI Taxonomy" id="4874"/>
    <lineage>
        <taxon>Eukaryota</taxon>
        <taxon>Fungi</taxon>
        <taxon>Fungi incertae sedis</taxon>
        <taxon>Mucoromycota</taxon>
        <taxon>Glomeromycotina</taxon>
        <taxon>Glomeromycetes</taxon>
        <taxon>Diversisporales</taxon>
        <taxon>Gigasporaceae</taxon>
        <taxon>Gigaspora</taxon>
    </lineage>
</organism>
<evidence type="ECO:0000313" key="3">
    <source>
        <dbReference type="Proteomes" id="UP000789901"/>
    </source>
</evidence>
<comment type="caution">
    <text evidence="2">The sequence shown here is derived from an EMBL/GenBank/DDBJ whole genome shotgun (WGS) entry which is preliminary data.</text>
</comment>
<accession>A0ABN7W8D6</accession>
<protein>
    <submittedName>
        <fullName evidence="2">26948_t:CDS:1</fullName>
    </submittedName>
</protein>
<dbReference type="Proteomes" id="UP000789901">
    <property type="component" value="Unassembled WGS sequence"/>
</dbReference>
<evidence type="ECO:0000313" key="2">
    <source>
        <dbReference type="EMBL" id="CAG8820671.1"/>
    </source>
</evidence>
<reference evidence="2 3" key="1">
    <citation type="submission" date="2021-06" db="EMBL/GenBank/DDBJ databases">
        <authorList>
            <person name="Kallberg Y."/>
            <person name="Tangrot J."/>
            <person name="Rosling A."/>
        </authorList>
    </citation>
    <scope>NUCLEOTIDE SEQUENCE [LARGE SCALE GENOMIC DNA]</scope>
    <source>
        <strain evidence="2 3">120-4 pot B 10/14</strain>
    </source>
</reference>
<gene>
    <name evidence="2" type="ORF">GMARGA_LOCUS27636</name>
</gene>
<feature type="region of interest" description="Disordered" evidence="1">
    <location>
        <begin position="1"/>
        <end position="32"/>
    </location>
</feature>
<keyword evidence="3" id="KW-1185">Reference proteome</keyword>
<feature type="non-terminal residue" evidence="2">
    <location>
        <position position="1"/>
    </location>
</feature>
<feature type="compositionally biased region" description="Low complexity" evidence="1">
    <location>
        <begin position="9"/>
        <end position="20"/>
    </location>
</feature>
<evidence type="ECO:0000256" key="1">
    <source>
        <dbReference type="SAM" id="MobiDB-lite"/>
    </source>
</evidence>